<proteinExistence type="inferred from homology"/>
<evidence type="ECO:0000256" key="3">
    <source>
        <dbReference type="ARBA" id="ARBA00005760"/>
    </source>
</evidence>
<accession>A0A7S2ZKW9</accession>
<evidence type="ECO:0000256" key="2">
    <source>
        <dbReference type="ARBA" id="ARBA00004567"/>
    </source>
</evidence>
<dbReference type="GO" id="GO:0051028">
    <property type="term" value="P:mRNA transport"/>
    <property type="evidence" value="ECO:0007669"/>
    <property type="project" value="UniProtKB-KW"/>
</dbReference>
<keyword evidence="6" id="KW-0509">mRNA transport</keyword>
<reference evidence="14" key="1">
    <citation type="submission" date="2021-01" db="EMBL/GenBank/DDBJ databases">
        <authorList>
            <person name="Corre E."/>
            <person name="Pelletier E."/>
            <person name="Niang G."/>
            <person name="Scheremetjew M."/>
            <person name="Finn R."/>
            <person name="Kale V."/>
            <person name="Holt S."/>
            <person name="Cochrane G."/>
            <person name="Meng A."/>
            <person name="Brown T."/>
            <person name="Cohen L."/>
        </authorList>
    </citation>
    <scope>NUCLEOTIDE SEQUENCE</scope>
    <source>
        <strain evidence="14">CCMP 769</strain>
    </source>
</reference>
<evidence type="ECO:0000256" key="13">
    <source>
        <dbReference type="SAM" id="Phobius"/>
    </source>
</evidence>
<dbReference type="EMBL" id="HBHW01013320">
    <property type="protein sequence ID" value="CAE0042439.1"/>
    <property type="molecule type" value="Transcribed_RNA"/>
</dbReference>
<dbReference type="PANTHER" id="PTHR13269:SF6">
    <property type="entry name" value="NUCLEOPORIN NDC1"/>
    <property type="match status" value="1"/>
</dbReference>
<evidence type="ECO:0000256" key="6">
    <source>
        <dbReference type="ARBA" id="ARBA00022816"/>
    </source>
</evidence>
<sequence>MSQRRSHVNGLGDGRFIDRRLARDGLSAGGRREKGWQVRLEVEKVVQRAKRVAFSITVLIWVILGFIAVRGKAWVFVGTLAAGSAIAEAGILSGMTFSPEVHTRWVRTVRQILRPPHLLQTALFSLAGCMQSFSLAVVFKRQSIQKLDFGSLQHHLVFGAVLGALYSLDDLLNDRNVVKFYRIILPHRFRIYDVVMSSLREARRAISMFATPCSVIVLLLSSSSSASLRDFPLLIATGGLMSVSWSLCRDLMFLLLTAHETEFELDETLSAAERAGGDPLVQTVCFFSLRSRACESAASREAFFEDPTGRVLDLAIRLAIAPVKHLNESVLASTERQGLSKRRHIRPIFWDSSRVQHGIEIVAELLVSSRAEDRYGLALAYIPVILDDFLSLYEALLLYSRNAKSFEEDAEEKAQETSVLDTLVCGTHRLVHEFRPSFTGYLQGKEPRWNSELSQSLEKFLRYQEL</sequence>
<protein>
    <submittedName>
        <fullName evidence="14">Uncharacterized protein</fullName>
    </submittedName>
</protein>
<name>A0A7S2ZKW9_9RHOD</name>
<keyword evidence="4" id="KW-0813">Transport</keyword>
<feature type="transmembrane region" description="Helical" evidence="13">
    <location>
        <begin position="52"/>
        <end position="69"/>
    </location>
</feature>
<keyword evidence="11 13" id="KW-0472">Membrane</keyword>
<dbReference type="GO" id="GO:0030674">
    <property type="term" value="F:protein-macromolecule adaptor activity"/>
    <property type="evidence" value="ECO:0007669"/>
    <property type="project" value="TreeGrafter"/>
</dbReference>
<dbReference type="InterPro" id="IPR019049">
    <property type="entry name" value="Nucleoporin_prot_Ndc1/Nup"/>
</dbReference>
<dbReference type="PANTHER" id="PTHR13269">
    <property type="entry name" value="NUCLEOPORIN NDC1"/>
    <property type="match status" value="1"/>
</dbReference>
<dbReference type="GO" id="GO:0031965">
    <property type="term" value="C:nuclear membrane"/>
    <property type="evidence" value="ECO:0007669"/>
    <property type="project" value="UniProtKB-SubCell"/>
</dbReference>
<comment type="subcellular location">
    <subcellularLocation>
        <location evidence="1">Nucleus membrane</location>
        <topology evidence="1">Multi-pass membrane protein</topology>
    </subcellularLocation>
    <subcellularLocation>
        <location evidence="2">Nucleus</location>
        <location evidence="2">Nuclear pore complex</location>
    </subcellularLocation>
</comment>
<keyword evidence="7" id="KW-0653">Protein transport</keyword>
<keyword evidence="10" id="KW-0906">Nuclear pore complex</keyword>
<keyword evidence="8 13" id="KW-1133">Transmembrane helix</keyword>
<organism evidence="14">
    <name type="scientific">Rhodosorus marinus</name>
    <dbReference type="NCBI Taxonomy" id="101924"/>
    <lineage>
        <taxon>Eukaryota</taxon>
        <taxon>Rhodophyta</taxon>
        <taxon>Stylonematophyceae</taxon>
        <taxon>Stylonematales</taxon>
        <taxon>Stylonemataceae</taxon>
        <taxon>Rhodosorus</taxon>
    </lineage>
</organism>
<evidence type="ECO:0000313" key="14">
    <source>
        <dbReference type="EMBL" id="CAE0042439.1"/>
    </source>
</evidence>
<gene>
    <name evidence="14" type="ORF">RMAR00112_LOCUS10404</name>
</gene>
<evidence type="ECO:0000256" key="5">
    <source>
        <dbReference type="ARBA" id="ARBA00022692"/>
    </source>
</evidence>
<evidence type="ECO:0000256" key="11">
    <source>
        <dbReference type="ARBA" id="ARBA00023136"/>
    </source>
</evidence>
<keyword evidence="9" id="KW-0811">Translocation</keyword>
<dbReference type="GO" id="GO:0006999">
    <property type="term" value="P:nuclear pore organization"/>
    <property type="evidence" value="ECO:0007669"/>
    <property type="project" value="TreeGrafter"/>
</dbReference>
<evidence type="ECO:0000256" key="1">
    <source>
        <dbReference type="ARBA" id="ARBA00004232"/>
    </source>
</evidence>
<evidence type="ECO:0000256" key="8">
    <source>
        <dbReference type="ARBA" id="ARBA00022989"/>
    </source>
</evidence>
<keyword evidence="12" id="KW-0539">Nucleus</keyword>
<dbReference type="GO" id="GO:0015031">
    <property type="term" value="P:protein transport"/>
    <property type="evidence" value="ECO:0007669"/>
    <property type="project" value="UniProtKB-KW"/>
</dbReference>
<dbReference type="GO" id="GO:0070762">
    <property type="term" value="C:nuclear pore transmembrane ring"/>
    <property type="evidence" value="ECO:0007669"/>
    <property type="project" value="TreeGrafter"/>
</dbReference>
<feature type="transmembrane region" description="Helical" evidence="13">
    <location>
        <begin position="75"/>
        <end position="97"/>
    </location>
</feature>
<evidence type="ECO:0000256" key="9">
    <source>
        <dbReference type="ARBA" id="ARBA00023010"/>
    </source>
</evidence>
<dbReference type="Pfam" id="PF09531">
    <property type="entry name" value="Ndc1_Nup"/>
    <property type="match status" value="1"/>
</dbReference>
<evidence type="ECO:0000256" key="10">
    <source>
        <dbReference type="ARBA" id="ARBA00023132"/>
    </source>
</evidence>
<evidence type="ECO:0000256" key="4">
    <source>
        <dbReference type="ARBA" id="ARBA00022448"/>
    </source>
</evidence>
<comment type="similarity">
    <text evidence="3">Belongs to the NDC1 family.</text>
</comment>
<evidence type="ECO:0000256" key="12">
    <source>
        <dbReference type="ARBA" id="ARBA00023242"/>
    </source>
</evidence>
<dbReference type="AlphaFoldDB" id="A0A7S2ZKW9"/>
<evidence type="ECO:0000256" key="7">
    <source>
        <dbReference type="ARBA" id="ARBA00022927"/>
    </source>
</evidence>
<feature type="transmembrane region" description="Helical" evidence="13">
    <location>
        <begin position="118"/>
        <end position="139"/>
    </location>
</feature>
<keyword evidence="5 13" id="KW-0812">Transmembrane</keyword>